<evidence type="ECO:0000313" key="1">
    <source>
        <dbReference type="EMBL" id="UYV84220.1"/>
    </source>
</evidence>
<keyword evidence="2" id="KW-1185">Reference proteome</keyword>
<organism evidence="1 2">
    <name type="scientific">Cordylochernes scorpioides</name>
    <dbReference type="NCBI Taxonomy" id="51811"/>
    <lineage>
        <taxon>Eukaryota</taxon>
        <taxon>Metazoa</taxon>
        <taxon>Ecdysozoa</taxon>
        <taxon>Arthropoda</taxon>
        <taxon>Chelicerata</taxon>
        <taxon>Arachnida</taxon>
        <taxon>Pseudoscorpiones</taxon>
        <taxon>Cheliferoidea</taxon>
        <taxon>Chernetidae</taxon>
        <taxon>Cordylochernes</taxon>
    </lineage>
</organism>
<sequence length="89" mass="9990">MIIMVGRVYSGPSRSEVILVRAKRPRIQELFQAEATRLEAQIQKLAPPAAAAPRPTICSVSKILTYGKLYTTIKIHIILEQFIVTSRKL</sequence>
<feature type="non-terminal residue" evidence="1">
    <location>
        <position position="89"/>
    </location>
</feature>
<accession>A0ABY6LSK1</accession>
<protein>
    <submittedName>
        <fullName evidence="1">Uncharacterized protein</fullName>
    </submittedName>
</protein>
<proteinExistence type="predicted"/>
<evidence type="ECO:0000313" key="2">
    <source>
        <dbReference type="Proteomes" id="UP001235939"/>
    </source>
</evidence>
<name>A0ABY6LSK1_9ARAC</name>
<reference evidence="1 2" key="1">
    <citation type="submission" date="2022-03" db="EMBL/GenBank/DDBJ databases">
        <title>A chromosomal length assembly of Cordylochernes scorpioides.</title>
        <authorList>
            <person name="Zeh D."/>
            <person name="Zeh J."/>
        </authorList>
    </citation>
    <scope>NUCLEOTIDE SEQUENCE [LARGE SCALE GENOMIC DNA]</scope>
    <source>
        <strain evidence="1">IN4F17</strain>
        <tissue evidence="1">Whole Body</tissue>
    </source>
</reference>
<dbReference type="EMBL" id="CP092886">
    <property type="protein sequence ID" value="UYV84220.1"/>
    <property type="molecule type" value="Genomic_DNA"/>
</dbReference>
<dbReference type="Proteomes" id="UP001235939">
    <property type="component" value="Chromosome X"/>
</dbReference>
<gene>
    <name evidence="1" type="ORF">LAZ67_X001560</name>
</gene>